<name>A0ABR2WY22_9FUNG</name>
<protein>
    <recommendedName>
        <fullName evidence="3">Yeast cell wall synthesis Kre9/Knh1-like N-terminal domain-containing protein</fullName>
    </recommendedName>
</protein>
<feature type="domain" description="Yeast cell wall synthesis Kre9/Knh1-like N-terminal" evidence="3">
    <location>
        <begin position="29"/>
        <end position="106"/>
    </location>
</feature>
<proteinExistence type="predicted"/>
<gene>
    <name evidence="4" type="ORF">K7432_004594</name>
</gene>
<sequence length="192" mass="20711">MLSIFHLALFFLFFSASSVYGIIDITSPSGGSIQAGTTVAIIWREVGGQLTPNLLSFQLYQGDATTRQPVTAIVSPIEANARRYDWYVSPIIDEGVQYSIGATLPGVQVFSPLFFIVNPNSSLKNLVHPKNQAIDASSANSTNITETTNTVDNSTVANNANPFNRNNAATQLAITPKFAQFSTLLLAIYSMS</sequence>
<feature type="chain" id="PRO_5047443319" description="Yeast cell wall synthesis Kre9/Knh1-like N-terminal domain-containing protein" evidence="2">
    <location>
        <begin position="22"/>
        <end position="192"/>
    </location>
</feature>
<feature type="signal peptide" evidence="2">
    <location>
        <begin position="1"/>
        <end position="21"/>
    </location>
</feature>
<accession>A0ABR2WY22</accession>
<dbReference type="InterPro" id="IPR018466">
    <property type="entry name" value="Kre9/Knh1-like_N"/>
</dbReference>
<comment type="caution">
    <text evidence="4">The sequence shown here is derived from an EMBL/GenBank/DDBJ whole genome shotgun (WGS) entry which is preliminary data.</text>
</comment>
<dbReference type="Proteomes" id="UP001479436">
    <property type="component" value="Unassembled WGS sequence"/>
</dbReference>
<evidence type="ECO:0000259" key="3">
    <source>
        <dbReference type="Pfam" id="PF10342"/>
    </source>
</evidence>
<evidence type="ECO:0000256" key="2">
    <source>
        <dbReference type="SAM" id="SignalP"/>
    </source>
</evidence>
<reference evidence="4 5" key="1">
    <citation type="submission" date="2023-04" db="EMBL/GenBank/DDBJ databases">
        <title>Genome of Basidiobolus ranarum AG-B5.</title>
        <authorList>
            <person name="Stajich J.E."/>
            <person name="Carter-House D."/>
            <person name="Gryganskyi A."/>
        </authorList>
    </citation>
    <scope>NUCLEOTIDE SEQUENCE [LARGE SCALE GENOMIC DNA]</scope>
    <source>
        <strain evidence="4 5">AG-B5</strain>
    </source>
</reference>
<evidence type="ECO:0000313" key="4">
    <source>
        <dbReference type="EMBL" id="KAK9766374.1"/>
    </source>
</evidence>
<evidence type="ECO:0000313" key="5">
    <source>
        <dbReference type="Proteomes" id="UP001479436"/>
    </source>
</evidence>
<organism evidence="4 5">
    <name type="scientific">Basidiobolus ranarum</name>
    <dbReference type="NCBI Taxonomy" id="34480"/>
    <lineage>
        <taxon>Eukaryota</taxon>
        <taxon>Fungi</taxon>
        <taxon>Fungi incertae sedis</taxon>
        <taxon>Zoopagomycota</taxon>
        <taxon>Entomophthoromycotina</taxon>
        <taxon>Basidiobolomycetes</taxon>
        <taxon>Basidiobolales</taxon>
        <taxon>Basidiobolaceae</taxon>
        <taxon>Basidiobolus</taxon>
    </lineage>
</organism>
<keyword evidence="5" id="KW-1185">Reference proteome</keyword>
<evidence type="ECO:0000256" key="1">
    <source>
        <dbReference type="ARBA" id="ARBA00022729"/>
    </source>
</evidence>
<dbReference type="EMBL" id="JASJQH010000161">
    <property type="protein sequence ID" value="KAK9766374.1"/>
    <property type="molecule type" value="Genomic_DNA"/>
</dbReference>
<dbReference type="Pfam" id="PF10342">
    <property type="entry name" value="Kre9_KNH"/>
    <property type="match status" value="1"/>
</dbReference>
<keyword evidence="1 2" id="KW-0732">Signal</keyword>